<gene>
    <name evidence="1" type="ORF">ABVV53_03640</name>
</gene>
<accession>A0ABV2CY71</accession>
<dbReference type="RefSeq" id="WP_353982973.1">
    <property type="nucleotide sequence ID" value="NZ_JBEWLY010000008.1"/>
</dbReference>
<dbReference type="EMBL" id="JBEWLY010000008">
    <property type="protein sequence ID" value="MET1754553.1"/>
    <property type="molecule type" value="Genomic_DNA"/>
</dbReference>
<reference evidence="1 2" key="1">
    <citation type="submission" date="2024-07" db="EMBL/GenBank/DDBJ databases">
        <title>Novosphingobium kalidii RD2P27.</title>
        <authorList>
            <person name="Sun J.-Q."/>
        </authorList>
    </citation>
    <scope>NUCLEOTIDE SEQUENCE [LARGE SCALE GENOMIC DNA]</scope>
    <source>
        <strain evidence="1 2">RD2P27</strain>
    </source>
</reference>
<keyword evidence="2" id="KW-1185">Reference proteome</keyword>
<proteinExistence type="predicted"/>
<evidence type="ECO:0000313" key="1">
    <source>
        <dbReference type="EMBL" id="MET1754553.1"/>
    </source>
</evidence>
<organism evidence="1 2">
    <name type="scientific">Novosphingobium kalidii</name>
    <dbReference type="NCBI Taxonomy" id="3230299"/>
    <lineage>
        <taxon>Bacteria</taxon>
        <taxon>Pseudomonadati</taxon>
        <taxon>Pseudomonadota</taxon>
        <taxon>Alphaproteobacteria</taxon>
        <taxon>Sphingomonadales</taxon>
        <taxon>Sphingomonadaceae</taxon>
        <taxon>Novosphingobium</taxon>
    </lineage>
</organism>
<comment type="caution">
    <text evidence="1">The sequence shown here is derived from an EMBL/GenBank/DDBJ whole genome shotgun (WGS) entry which is preliminary data.</text>
</comment>
<evidence type="ECO:0000313" key="2">
    <source>
        <dbReference type="Proteomes" id="UP001548713"/>
    </source>
</evidence>
<sequence>MTQKKGNPAIWPLTDRYLWLLRKQHDHFIGVRDVEIAAQQLSGKVRISIAWIQQTNPVSQLIAFSRELANARVVLGQQVFVLAPREKSTWASHDETAHNQEGSKCPCLNGTIPGEFRLTASASHATRKITKTATIQDSRVRLSSNLVRSSFDGTGKRLSFSDRPYGRAPSLRAFRL</sequence>
<protein>
    <submittedName>
        <fullName evidence="1">Uncharacterized protein</fullName>
    </submittedName>
</protein>
<name>A0ABV2CY71_9SPHN</name>
<dbReference type="Proteomes" id="UP001548713">
    <property type="component" value="Unassembled WGS sequence"/>
</dbReference>